<proteinExistence type="predicted"/>
<evidence type="ECO:0000313" key="1">
    <source>
        <dbReference type="EMBL" id="ATA86857.1"/>
    </source>
</evidence>
<name>A0A250FSC5_9FLAO</name>
<evidence type="ECO:0000313" key="2">
    <source>
        <dbReference type="Proteomes" id="UP000217250"/>
    </source>
</evidence>
<reference evidence="2" key="1">
    <citation type="submission" date="2017-06" db="EMBL/GenBank/DDBJ databases">
        <title>Capnocytophaga spp. assemblies.</title>
        <authorList>
            <person name="Gulvik C.A."/>
        </authorList>
    </citation>
    <scope>NUCLEOTIDE SEQUENCE [LARGE SCALE GENOMIC DNA]</scope>
    <source>
        <strain evidence="2">H1496</strain>
    </source>
</reference>
<gene>
    <name evidence="1" type="ORF">CGC50_06605</name>
</gene>
<dbReference type="AlphaFoldDB" id="A0A250FSC5"/>
<sequence length="169" mass="19608">MKKIFIFLILFVSCKATINNIKRELPTNANSLEYHFPMKEETLSIVAQEIEKVKETSNDIFLMLDTEENYFVLKIIPSDNLAEEKIGSLKVVNSNRYVDVKGTYYFLVFRTDASFGILSKEYITHPITGEKIMIYNCPVTIYEGANSLFFDKKWNFVKKSSLINYDVVK</sequence>
<dbReference type="OrthoDB" id="1354847at2"/>
<accession>A0A250FSC5</accession>
<organism evidence="1 2">
    <name type="scientific">Capnocytophaga gingivalis</name>
    <dbReference type="NCBI Taxonomy" id="1017"/>
    <lineage>
        <taxon>Bacteria</taxon>
        <taxon>Pseudomonadati</taxon>
        <taxon>Bacteroidota</taxon>
        <taxon>Flavobacteriia</taxon>
        <taxon>Flavobacteriales</taxon>
        <taxon>Flavobacteriaceae</taxon>
        <taxon>Capnocytophaga</taxon>
    </lineage>
</organism>
<dbReference type="Proteomes" id="UP000217250">
    <property type="component" value="Chromosome"/>
</dbReference>
<dbReference type="EMBL" id="CP022386">
    <property type="protein sequence ID" value="ATA86857.1"/>
    <property type="molecule type" value="Genomic_DNA"/>
</dbReference>
<dbReference type="GeneID" id="84808224"/>
<protein>
    <submittedName>
        <fullName evidence="1">Uncharacterized protein</fullName>
    </submittedName>
</protein>
<dbReference type="KEGG" id="cgh:CGC50_06605"/>
<dbReference type="RefSeq" id="WP_095910181.1">
    <property type="nucleotide sequence ID" value="NZ_CP022386.1"/>
</dbReference>